<feature type="region of interest" description="Disordered" evidence="1">
    <location>
        <begin position="249"/>
        <end position="295"/>
    </location>
</feature>
<organism evidence="4 5">
    <name type="scientific">Nephila pilipes</name>
    <name type="common">Giant wood spider</name>
    <name type="synonym">Nephila maculata</name>
    <dbReference type="NCBI Taxonomy" id="299642"/>
    <lineage>
        <taxon>Eukaryota</taxon>
        <taxon>Metazoa</taxon>
        <taxon>Ecdysozoa</taxon>
        <taxon>Arthropoda</taxon>
        <taxon>Chelicerata</taxon>
        <taxon>Arachnida</taxon>
        <taxon>Araneae</taxon>
        <taxon>Araneomorphae</taxon>
        <taxon>Entelegynae</taxon>
        <taxon>Araneoidea</taxon>
        <taxon>Nephilidae</taxon>
        <taxon>Nephila</taxon>
    </lineage>
</organism>
<name>A0A8X6MZF4_NEPPI</name>
<dbReference type="OrthoDB" id="6436970at2759"/>
<keyword evidence="5" id="KW-1185">Reference proteome</keyword>
<feature type="chain" id="PRO_5036596931" evidence="2">
    <location>
        <begin position="21"/>
        <end position="295"/>
    </location>
</feature>
<protein>
    <submittedName>
        <fullName evidence="4">Uncharacterized protein</fullName>
    </submittedName>
</protein>
<accession>A0A8X6MZF4</accession>
<feature type="compositionally biased region" description="Polar residues" evidence="1">
    <location>
        <begin position="249"/>
        <end position="284"/>
    </location>
</feature>
<dbReference type="AlphaFoldDB" id="A0A8X6MZF4"/>
<sequence length="295" mass="32199">MFLTFTGIILVFTTLYPSLAIGGNECLWCNKATARNYVACLITKLKGHSQFGIRPDILDDMKLSILAASQALTNTPDDMRTKIMNGGLAGEMSGLIISLAGSSNQNADIMIAQATKLAGECYTSITGLQHSIFSDNLGRMIIDMMDDSEPNNSYDSAPNGDYDVGPSDDYISEPNNAYNIGPDSDYSYQAPSEDKQPLLPFNKPVSFLPENREQVQTLPLPVPAFSQPQYFQGAQPAFPSVIENVPSSGAFSRPFQSPPAQESVQYFPRQDQTQVFQERQNQPSPIAPPPVLENG</sequence>
<feature type="non-terminal residue" evidence="4">
    <location>
        <position position="295"/>
    </location>
</feature>
<evidence type="ECO:0000256" key="2">
    <source>
        <dbReference type="SAM" id="SignalP"/>
    </source>
</evidence>
<feature type="compositionally biased region" description="Pro residues" evidence="1">
    <location>
        <begin position="285"/>
        <end position="295"/>
    </location>
</feature>
<proteinExistence type="predicted"/>
<evidence type="ECO:0000313" key="5">
    <source>
        <dbReference type="Proteomes" id="UP000887013"/>
    </source>
</evidence>
<evidence type="ECO:0000313" key="3">
    <source>
        <dbReference type="EMBL" id="GFS83478.1"/>
    </source>
</evidence>
<dbReference type="EMBL" id="BMAW01003910">
    <property type="protein sequence ID" value="GFS86044.1"/>
    <property type="molecule type" value="Genomic_DNA"/>
</dbReference>
<evidence type="ECO:0000313" key="4">
    <source>
        <dbReference type="EMBL" id="GFS86044.1"/>
    </source>
</evidence>
<gene>
    <name evidence="3" type="ORF">NPIL_302211</name>
    <name evidence="4" type="ORF">NPIL_92211</name>
</gene>
<dbReference type="Proteomes" id="UP000887013">
    <property type="component" value="Unassembled WGS sequence"/>
</dbReference>
<evidence type="ECO:0000256" key="1">
    <source>
        <dbReference type="SAM" id="MobiDB-lite"/>
    </source>
</evidence>
<comment type="caution">
    <text evidence="4">The sequence shown here is derived from an EMBL/GenBank/DDBJ whole genome shotgun (WGS) entry which is preliminary data.</text>
</comment>
<dbReference type="EMBL" id="BMAW01098185">
    <property type="protein sequence ID" value="GFS83478.1"/>
    <property type="molecule type" value="Genomic_DNA"/>
</dbReference>
<keyword evidence="2" id="KW-0732">Signal</keyword>
<reference evidence="4" key="1">
    <citation type="submission" date="2020-08" db="EMBL/GenBank/DDBJ databases">
        <title>Multicomponent nature underlies the extraordinary mechanical properties of spider dragline silk.</title>
        <authorList>
            <person name="Kono N."/>
            <person name="Nakamura H."/>
            <person name="Mori M."/>
            <person name="Yoshida Y."/>
            <person name="Ohtoshi R."/>
            <person name="Malay A.D."/>
            <person name="Moran D.A.P."/>
            <person name="Tomita M."/>
            <person name="Numata K."/>
            <person name="Arakawa K."/>
        </authorList>
    </citation>
    <scope>NUCLEOTIDE SEQUENCE</scope>
</reference>
<feature type="signal peptide" evidence="2">
    <location>
        <begin position="1"/>
        <end position="20"/>
    </location>
</feature>